<dbReference type="PROSITE" id="PS00107">
    <property type="entry name" value="PROTEIN_KINASE_ATP"/>
    <property type="match status" value="1"/>
</dbReference>
<dbReference type="OrthoDB" id="63267at2759"/>
<keyword evidence="5 8" id="KW-0067">ATP-binding</keyword>
<dbReference type="EC" id="2.7.11.1" evidence="1"/>
<evidence type="ECO:0000256" key="2">
    <source>
        <dbReference type="ARBA" id="ARBA00022527"/>
    </source>
</evidence>
<dbReference type="SMART" id="SM00220">
    <property type="entry name" value="S_TKc"/>
    <property type="match status" value="1"/>
</dbReference>
<dbReference type="AlphaFoldDB" id="A0A2P6N0G0"/>
<dbReference type="PANTHER" id="PTHR24346:SF30">
    <property type="entry name" value="MATERNAL EMBRYONIC LEUCINE ZIPPER KINASE"/>
    <property type="match status" value="1"/>
</dbReference>
<keyword evidence="4 11" id="KW-0808">Transferase</keyword>
<dbReference type="PROSITE" id="PS00108">
    <property type="entry name" value="PROTEIN_KINASE_ST"/>
    <property type="match status" value="1"/>
</dbReference>
<dbReference type="PROSITE" id="PS50011">
    <property type="entry name" value="PROTEIN_KINASE_DOM"/>
    <property type="match status" value="1"/>
</dbReference>
<evidence type="ECO:0000259" key="10">
    <source>
        <dbReference type="PROSITE" id="PS50011"/>
    </source>
</evidence>
<dbReference type="STRING" id="1890364.A0A2P6N0G0"/>
<dbReference type="SUPFAM" id="SSF56112">
    <property type="entry name" value="Protein kinase-like (PK-like)"/>
    <property type="match status" value="1"/>
</dbReference>
<evidence type="ECO:0000256" key="9">
    <source>
        <dbReference type="RuleBase" id="RU000304"/>
    </source>
</evidence>
<feature type="binding site" evidence="8">
    <location>
        <position position="94"/>
    </location>
    <ligand>
        <name>ATP</name>
        <dbReference type="ChEBI" id="CHEBI:30616"/>
    </ligand>
</feature>
<keyword evidence="4 11" id="KW-0418">Kinase</keyword>
<proteinExistence type="inferred from homology"/>
<evidence type="ECO:0000256" key="1">
    <source>
        <dbReference type="ARBA" id="ARBA00012513"/>
    </source>
</evidence>
<comment type="caution">
    <text evidence="11">The sequence shown here is derived from an EMBL/GenBank/DDBJ whole genome shotgun (WGS) entry which is preliminary data.</text>
</comment>
<dbReference type="Gene3D" id="1.10.510.10">
    <property type="entry name" value="Transferase(Phosphotransferase) domain 1"/>
    <property type="match status" value="1"/>
</dbReference>
<protein>
    <recommendedName>
        <fullName evidence="1">non-specific serine/threonine protein kinase</fullName>
        <ecNumber evidence="1">2.7.11.1</ecNumber>
    </recommendedName>
</protein>
<dbReference type="EMBL" id="MDYQ01000264">
    <property type="protein sequence ID" value="PRP77441.1"/>
    <property type="molecule type" value="Genomic_DNA"/>
</dbReference>
<feature type="domain" description="Protein kinase" evidence="10">
    <location>
        <begin position="64"/>
        <end position="331"/>
    </location>
</feature>
<evidence type="ECO:0000256" key="3">
    <source>
        <dbReference type="ARBA" id="ARBA00022741"/>
    </source>
</evidence>
<dbReference type="Pfam" id="PF00069">
    <property type="entry name" value="Pkinase"/>
    <property type="match status" value="1"/>
</dbReference>
<evidence type="ECO:0000256" key="5">
    <source>
        <dbReference type="ARBA" id="ARBA00022840"/>
    </source>
</evidence>
<dbReference type="GO" id="GO:0004674">
    <property type="term" value="F:protein serine/threonine kinase activity"/>
    <property type="evidence" value="ECO:0007669"/>
    <property type="project" value="UniProtKB-KW"/>
</dbReference>
<evidence type="ECO:0000256" key="6">
    <source>
        <dbReference type="ARBA" id="ARBA00047899"/>
    </source>
</evidence>
<dbReference type="PANTHER" id="PTHR24346">
    <property type="entry name" value="MAP/MICROTUBULE AFFINITY-REGULATING KINASE"/>
    <property type="match status" value="1"/>
</dbReference>
<evidence type="ECO:0000313" key="12">
    <source>
        <dbReference type="Proteomes" id="UP000241769"/>
    </source>
</evidence>
<comment type="catalytic activity">
    <reaction evidence="6">
        <text>L-threonyl-[protein] + ATP = O-phospho-L-threonyl-[protein] + ADP + H(+)</text>
        <dbReference type="Rhea" id="RHEA:46608"/>
        <dbReference type="Rhea" id="RHEA-COMP:11060"/>
        <dbReference type="Rhea" id="RHEA-COMP:11605"/>
        <dbReference type="ChEBI" id="CHEBI:15378"/>
        <dbReference type="ChEBI" id="CHEBI:30013"/>
        <dbReference type="ChEBI" id="CHEBI:30616"/>
        <dbReference type="ChEBI" id="CHEBI:61977"/>
        <dbReference type="ChEBI" id="CHEBI:456216"/>
        <dbReference type="EC" id="2.7.11.1"/>
    </reaction>
</comment>
<accession>A0A2P6N0G0</accession>
<evidence type="ECO:0000256" key="7">
    <source>
        <dbReference type="ARBA" id="ARBA00048679"/>
    </source>
</evidence>
<evidence type="ECO:0000256" key="8">
    <source>
        <dbReference type="PROSITE-ProRule" id="PRU10141"/>
    </source>
</evidence>
<gene>
    <name evidence="11" type="ORF">PROFUN_14329</name>
</gene>
<evidence type="ECO:0000256" key="4">
    <source>
        <dbReference type="ARBA" id="ARBA00022777"/>
    </source>
</evidence>
<keyword evidence="3 8" id="KW-0547">Nucleotide-binding</keyword>
<dbReference type="GO" id="GO:0005524">
    <property type="term" value="F:ATP binding"/>
    <property type="evidence" value="ECO:0007669"/>
    <property type="project" value="UniProtKB-UniRule"/>
</dbReference>
<comment type="catalytic activity">
    <reaction evidence="7">
        <text>L-seryl-[protein] + ATP = O-phospho-L-seryl-[protein] + ADP + H(+)</text>
        <dbReference type="Rhea" id="RHEA:17989"/>
        <dbReference type="Rhea" id="RHEA-COMP:9863"/>
        <dbReference type="Rhea" id="RHEA-COMP:11604"/>
        <dbReference type="ChEBI" id="CHEBI:15378"/>
        <dbReference type="ChEBI" id="CHEBI:29999"/>
        <dbReference type="ChEBI" id="CHEBI:30616"/>
        <dbReference type="ChEBI" id="CHEBI:83421"/>
        <dbReference type="ChEBI" id="CHEBI:456216"/>
        <dbReference type="EC" id="2.7.11.1"/>
    </reaction>
</comment>
<dbReference type="GO" id="GO:0005737">
    <property type="term" value="C:cytoplasm"/>
    <property type="evidence" value="ECO:0007669"/>
    <property type="project" value="TreeGrafter"/>
</dbReference>
<comment type="similarity">
    <text evidence="9">Belongs to the protein kinase superfamily.</text>
</comment>
<dbReference type="InterPro" id="IPR000719">
    <property type="entry name" value="Prot_kinase_dom"/>
</dbReference>
<keyword evidence="2 9" id="KW-0723">Serine/threonine-protein kinase</keyword>
<reference evidence="11 12" key="1">
    <citation type="journal article" date="2018" name="Genome Biol. Evol.">
        <title>Multiple Roots of Fruiting Body Formation in Amoebozoa.</title>
        <authorList>
            <person name="Hillmann F."/>
            <person name="Forbes G."/>
            <person name="Novohradska S."/>
            <person name="Ferling I."/>
            <person name="Riege K."/>
            <person name="Groth M."/>
            <person name="Westermann M."/>
            <person name="Marz M."/>
            <person name="Spaller T."/>
            <person name="Winckler T."/>
            <person name="Schaap P."/>
            <person name="Glockner G."/>
        </authorList>
    </citation>
    <scope>NUCLEOTIDE SEQUENCE [LARGE SCALE GENOMIC DNA]</scope>
    <source>
        <strain evidence="11 12">Jena</strain>
    </source>
</reference>
<dbReference type="InParanoid" id="A0A2P6N0G0"/>
<dbReference type="Proteomes" id="UP000241769">
    <property type="component" value="Unassembled WGS sequence"/>
</dbReference>
<dbReference type="InterPro" id="IPR011009">
    <property type="entry name" value="Kinase-like_dom_sf"/>
</dbReference>
<organism evidence="11 12">
    <name type="scientific">Planoprotostelium fungivorum</name>
    <dbReference type="NCBI Taxonomy" id="1890364"/>
    <lineage>
        <taxon>Eukaryota</taxon>
        <taxon>Amoebozoa</taxon>
        <taxon>Evosea</taxon>
        <taxon>Variosea</taxon>
        <taxon>Cavosteliida</taxon>
        <taxon>Cavosteliaceae</taxon>
        <taxon>Planoprotostelium</taxon>
    </lineage>
</organism>
<evidence type="ECO:0000313" key="11">
    <source>
        <dbReference type="EMBL" id="PRP77441.1"/>
    </source>
</evidence>
<dbReference type="InterPro" id="IPR017441">
    <property type="entry name" value="Protein_kinase_ATP_BS"/>
</dbReference>
<name>A0A2P6N0G0_9EUKA</name>
<dbReference type="GO" id="GO:0035556">
    <property type="term" value="P:intracellular signal transduction"/>
    <property type="evidence" value="ECO:0007669"/>
    <property type="project" value="TreeGrafter"/>
</dbReference>
<dbReference type="InterPro" id="IPR008271">
    <property type="entry name" value="Ser/Thr_kinase_AS"/>
</dbReference>
<sequence>MTLLQNEQVVEEKEGGEKQKISTRGRLLSFRNLLVPKKSEKNLTQLTPVRNETLPHVPEGLSRYYVMKLIGKGTYGYISRALDTATGQEMVIKKIMKKQKSSSEDRIANEIKACARIRTLPGTLRAHGYFETEEAMFVAMEHIQGKDLYDLLSERNFTPLSETLSRNIFKQITQSLFHMHNNGVAHKDIKLENIMVDVEDRYRSVLIDFGLAFLFDPAIHSPSSEFCNDYGGSMEYSPPEILARAPFSPEKSDVYSLGVTLYCLLIGSFPYPNMTDFKEVVKLTKGKKKRNLKFPLRSMISEEARDILRGMLTDCPQNRLSVREILEHKWTVGPVKQTSLPMINNLLIN</sequence>
<dbReference type="FunFam" id="1.10.510.10:FF:000571">
    <property type="entry name" value="Maternal embryonic leucine zipper kinase"/>
    <property type="match status" value="1"/>
</dbReference>
<keyword evidence="12" id="KW-1185">Reference proteome</keyword>